<reference evidence="2" key="2">
    <citation type="submission" date="2021-04" db="EMBL/GenBank/DDBJ databases">
        <authorList>
            <person name="Gilroy R."/>
        </authorList>
    </citation>
    <scope>NUCLEOTIDE SEQUENCE</scope>
    <source>
        <strain evidence="2">USASDec5-558</strain>
    </source>
</reference>
<comment type="caution">
    <text evidence="2">The sequence shown here is derived from an EMBL/GenBank/DDBJ whole genome shotgun (WGS) entry which is preliminary data.</text>
</comment>
<evidence type="ECO:0000313" key="3">
    <source>
        <dbReference type="Proteomes" id="UP000886829"/>
    </source>
</evidence>
<accession>A0A9D1WEN5</accession>
<evidence type="ECO:0000313" key="2">
    <source>
        <dbReference type="EMBL" id="HIX57574.1"/>
    </source>
</evidence>
<gene>
    <name evidence="2" type="ORF">H9850_08920</name>
</gene>
<name>A0A9D1WEN5_9GAMM</name>
<organism evidence="2 3">
    <name type="scientific">Candidatus Anaerobiospirillum pullistercoris</name>
    <dbReference type="NCBI Taxonomy" id="2838452"/>
    <lineage>
        <taxon>Bacteria</taxon>
        <taxon>Pseudomonadati</taxon>
        <taxon>Pseudomonadota</taxon>
        <taxon>Gammaproteobacteria</taxon>
        <taxon>Aeromonadales</taxon>
        <taxon>Succinivibrionaceae</taxon>
        <taxon>Anaerobiospirillum</taxon>
    </lineage>
</organism>
<dbReference type="EMBL" id="DXEV01000174">
    <property type="protein sequence ID" value="HIX57574.1"/>
    <property type="molecule type" value="Genomic_DNA"/>
</dbReference>
<protein>
    <submittedName>
        <fullName evidence="2">Uncharacterized protein</fullName>
    </submittedName>
</protein>
<feature type="chain" id="PRO_5039147272" evidence="1">
    <location>
        <begin position="20"/>
        <end position="93"/>
    </location>
</feature>
<keyword evidence="1" id="KW-0732">Signal</keyword>
<evidence type="ECO:0000256" key="1">
    <source>
        <dbReference type="SAM" id="SignalP"/>
    </source>
</evidence>
<sequence>MKKLMFLALALLFTTYSTASNATQYVTNFFTGATASSTLLDQQTKNPLILDKYQKGDTKNIAAHYSHYSHSSHSSHYSHSSHSSHYSHYSARW</sequence>
<reference evidence="2" key="1">
    <citation type="journal article" date="2021" name="PeerJ">
        <title>Extensive microbial diversity within the chicken gut microbiome revealed by metagenomics and culture.</title>
        <authorList>
            <person name="Gilroy R."/>
            <person name="Ravi A."/>
            <person name="Getino M."/>
            <person name="Pursley I."/>
            <person name="Horton D.L."/>
            <person name="Alikhan N.F."/>
            <person name="Baker D."/>
            <person name="Gharbi K."/>
            <person name="Hall N."/>
            <person name="Watson M."/>
            <person name="Adriaenssens E.M."/>
            <person name="Foster-Nyarko E."/>
            <person name="Jarju S."/>
            <person name="Secka A."/>
            <person name="Antonio M."/>
            <person name="Oren A."/>
            <person name="Chaudhuri R.R."/>
            <person name="La Ragione R."/>
            <person name="Hildebrand F."/>
            <person name="Pallen M.J."/>
        </authorList>
    </citation>
    <scope>NUCLEOTIDE SEQUENCE</scope>
    <source>
        <strain evidence="2">USASDec5-558</strain>
    </source>
</reference>
<feature type="signal peptide" evidence="1">
    <location>
        <begin position="1"/>
        <end position="19"/>
    </location>
</feature>
<dbReference type="AlphaFoldDB" id="A0A9D1WEN5"/>
<proteinExistence type="predicted"/>
<dbReference type="Proteomes" id="UP000886829">
    <property type="component" value="Unassembled WGS sequence"/>
</dbReference>